<dbReference type="Gene3D" id="3.30.450.20">
    <property type="entry name" value="PAS domain"/>
    <property type="match status" value="1"/>
</dbReference>
<evidence type="ECO:0000313" key="21">
    <source>
        <dbReference type="Proteomes" id="UP000254253"/>
    </source>
</evidence>
<dbReference type="InterPro" id="IPR004358">
    <property type="entry name" value="Sig_transdc_His_kin-like_C"/>
</dbReference>
<gene>
    <name evidence="20" type="primary">phoR</name>
    <name evidence="20" type="ORF">NCTC4191_01377</name>
</gene>
<dbReference type="InterPro" id="IPR035965">
    <property type="entry name" value="PAS-like_dom_sf"/>
</dbReference>
<dbReference type="PROSITE" id="PS50109">
    <property type="entry name" value="HIS_KIN"/>
    <property type="match status" value="1"/>
</dbReference>
<dbReference type="Proteomes" id="UP000254253">
    <property type="component" value="Unassembled WGS sequence"/>
</dbReference>
<evidence type="ECO:0000256" key="3">
    <source>
        <dbReference type="ARBA" id="ARBA00012438"/>
    </source>
</evidence>
<keyword evidence="7" id="KW-0597">Phosphoprotein</keyword>
<dbReference type="EMBL" id="UFRN01000002">
    <property type="protein sequence ID" value="SUT93845.1"/>
    <property type="molecule type" value="Genomic_DNA"/>
</dbReference>
<dbReference type="SUPFAM" id="SSF47384">
    <property type="entry name" value="Homodimeric domain of signal transducing histidine kinase"/>
    <property type="match status" value="1"/>
</dbReference>
<evidence type="ECO:0000256" key="2">
    <source>
        <dbReference type="ARBA" id="ARBA00004236"/>
    </source>
</evidence>
<evidence type="ECO:0000256" key="14">
    <source>
        <dbReference type="ARBA" id="ARBA00022989"/>
    </source>
</evidence>
<keyword evidence="14 18" id="KW-1133">Transmembrane helix</keyword>
<dbReference type="AlphaFoldDB" id="A0A380U051"/>
<dbReference type="PANTHER" id="PTHR45453">
    <property type="entry name" value="PHOSPHATE REGULON SENSOR PROTEIN PHOR"/>
    <property type="match status" value="1"/>
</dbReference>
<evidence type="ECO:0000256" key="15">
    <source>
        <dbReference type="ARBA" id="ARBA00023012"/>
    </source>
</evidence>
<organism evidence="20 21">
    <name type="scientific">Actinobacillus lignieresii</name>
    <dbReference type="NCBI Taxonomy" id="720"/>
    <lineage>
        <taxon>Bacteria</taxon>
        <taxon>Pseudomonadati</taxon>
        <taxon>Pseudomonadota</taxon>
        <taxon>Gammaproteobacteria</taxon>
        <taxon>Pasteurellales</taxon>
        <taxon>Pasteurellaceae</taxon>
        <taxon>Actinobacillus</taxon>
    </lineage>
</organism>
<dbReference type="GO" id="GO:0000155">
    <property type="term" value="F:phosphorelay sensor kinase activity"/>
    <property type="evidence" value="ECO:0007669"/>
    <property type="project" value="InterPro"/>
</dbReference>
<keyword evidence="6" id="KW-1003">Cell membrane</keyword>
<name>A0A380U051_ACTLI</name>
<dbReference type="SMART" id="SM00388">
    <property type="entry name" value="HisKA"/>
    <property type="match status" value="1"/>
</dbReference>
<dbReference type="InterPro" id="IPR021766">
    <property type="entry name" value="PhoR_N"/>
</dbReference>
<dbReference type="FunFam" id="1.10.287.130:FF:000001">
    <property type="entry name" value="Two-component sensor histidine kinase"/>
    <property type="match status" value="1"/>
</dbReference>
<evidence type="ECO:0000259" key="19">
    <source>
        <dbReference type="PROSITE" id="PS50109"/>
    </source>
</evidence>
<evidence type="ECO:0000256" key="6">
    <source>
        <dbReference type="ARBA" id="ARBA00022475"/>
    </source>
</evidence>
<evidence type="ECO:0000256" key="16">
    <source>
        <dbReference type="ARBA" id="ARBA00023136"/>
    </source>
</evidence>
<evidence type="ECO:0000256" key="13">
    <source>
        <dbReference type="ARBA" id="ARBA00022840"/>
    </source>
</evidence>
<evidence type="ECO:0000256" key="7">
    <source>
        <dbReference type="ARBA" id="ARBA00022553"/>
    </source>
</evidence>
<dbReference type="InterPro" id="IPR013767">
    <property type="entry name" value="PAS_fold"/>
</dbReference>
<evidence type="ECO:0000256" key="18">
    <source>
        <dbReference type="SAM" id="Phobius"/>
    </source>
</evidence>
<evidence type="ECO:0000256" key="5">
    <source>
        <dbReference type="ARBA" id="ARBA00022448"/>
    </source>
</evidence>
<dbReference type="Pfam" id="PF02518">
    <property type="entry name" value="HATPase_c"/>
    <property type="match status" value="1"/>
</dbReference>
<sequence length="430" mass="50153">MKKFSLSFKHFFIEAILAVATAFLFSLFAWDFLTWFVLILVLLLVWHHYNEQRLLHLIDPNRDSSRKVLTTWEHISQTVAFYQKRNRREKIKTLRLLSKLNRNIQYLPDGIIICRHDGTILWCNNASQEILKFYWDKKLEKSVFNVIFYEEFKKYFHQHKRNRPLVLMDSDGRYIEFHLNDYDSESYLIIARDVTQMIRLLHSRQTFLTNMNHELRTPLTVLRGYLELLEGQAKTELQQKSIHAMQSQAKRMGNLLDQLNLLAKIETSSSKEHYVVEMSAMISALQKNADFLNQSKQQIIFNITPNITVLGDEIQLQSAVSNLIYNAVKHAGDGATIEVDWHWCEEGAEFSVRDNGIGIEDEHLPHLTERFYRVDESRSNQTGGSGLGLAIVKYALEQHGSQLQIKSEFGKGSRFSFIIKKSLLGETKNH</sequence>
<dbReference type="SMART" id="SM00387">
    <property type="entry name" value="HATPase_c"/>
    <property type="match status" value="1"/>
</dbReference>
<evidence type="ECO:0000256" key="9">
    <source>
        <dbReference type="ARBA" id="ARBA00022679"/>
    </source>
</evidence>
<dbReference type="CDD" id="cd00082">
    <property type="entry name" value="HisKA"/>
    <property type="match status" value="1"/>
</dbReference>
<dbReference type="PANTHER" id="PTHR45453:SF1">
    <property type="entry name" value="PHOSPHATE REGULON SENSOR PROTEIN PHOR"/>
    <property type="match status" value="1"/>
</dbReference>
<evidence type="ECO:0000256" key="8">
    <source>
        <dbReference type="ARBA" id="ARBA00022592"/>
    </source>
</evidence>
<dbReference type="NCBIfam" id="TIGR02966">
    <property type="entry name" value="phoR_proteo"/>
    <property type="match status" value="1"/>
</dbReference>
<dbReference type="RefSeq" id="WP_115590650.1">
    <property type="nucleotide sequence ID" value="NZ_UFRN01000002.1"/>
</dbReference>
<keyword evidence="13" id="KW-0067">ATP-binding</keyword>
<evidence type="ECO:0000313" key="20">
    <source>
        <dbReference type="EMBL" id="SUT93845.1"/>
    </source>
</evidence>
<keyword evidence="9 20" id="KW-0808">Transferase</keyword>
<evidence type="ECO:0000256" key="12">
    <source>
        <dbReference type="ARBA" id="ARBA00022777"/>
    </source>
</evidence>
<dbReference type="GO" id="GO:0006817">
    <property type="term" value="P:phosphate ion transport"/>
    <property type="evidence" value="ECO:0007669"/>
    <property type="project" value="UniProtKB-KW"/>
</dbReference>
<proteinExistence type="predicted"/>
<dbReference type="Pfam" id="PF00512">
    <property type="entry name" value="HisKA"/>
    <property type="match status" value="1"/>
</dbReference>
<comment type="function">
    <text evidence="17">Member of the two-component regulatory system PhoR/PhoB involved in the phosphate regulon genes expression. PhoR may function as a membrane-associated protein kinase that phosphorylates PhoB in response to environmental signals.</text>
</comment>
<evidence type="ECO:0000256" key="10">
    <source>
        <dbReference type="ARBA" id="ARBA00022692"/>
    </source>
</evidence>
<evidence type="ECO:0000256" key="1">
    <source>
        <dbReference type="ARBA" id="ARBA00000085"/>
    </source>
</evidence>
<comment type="subcellular location">
    <subcellularLocation>
        <location evidence="2">Cell membrane</location>
    </subcellularLocation>
</comment>
<keyword evidence="11" id="KW-0547">Nucleotide-binding</keyword>
<accession>A0A380U051</accession>
<feature type="transmembrane region" description="Helical" evidence="18">
    <location>
        <begin position="12"/>
        <end position="45"/>
    </location>
</feature>
<dbReference type="PRINTS" id="PR00344">
    <property type="entry name" value="BCTRLSENSOR"/>
</dbReference>
<dbReference type="InterPro" id="IPR003594">
    <property type="entry name" value="HATPase_dom"/>
</dbReference>
<dbReference type="GO" id="GO:0006355">
    <property type="term" value="P:regulation of DNA-templated transcription"/>
    <property type="evidence" value="ECO:0007669"/>
    <property type="project" value="InterPro"/>
</dbReference>
<dbReference type="Gene3D" id="1.10.287.130">
    <property type="match status" value="1"/>
</dbReference>
<comment type="catalytic activity">
    <reaction evidence="1">
        <text>ATP + protein L-histidine = ADP + protein N-phospho-L-histidine.</text>
        <dbReference type="EC" id="2.7.13.3"/>
    </reaction>
</comment>
<reference evidence="20 21" key="1">
    <citation type="submission" date="2018-06" db="EMBL/GenBank/DDBJ databases">
        <authorList>
            <consortium name="Pathogen Informatics"/>
            <person name="Doyle S."/>
        </authorList>
    </citation>
    <scope>NUCLEOTIDE SEQUENCE [LARGE SCALE GENOMIC DNA]</scope>
    <source>
        <strain evidence="20 21">NCTC4191</strain>
    </source>
</reference>
<dbReference type="Pfam" id="PF11808">
    <property type="entry name" value="PhoR"/>
    <property type="match status" value="1"/>
</dbReference>
<dbReference type="NCBIfam" id="NF008235">
    <property type="entry name" value="PRK11006.1"/>
    <property type="match status" value="1"/>
</dbReference>
<dbReference type="CDD" id="cd00130">
    <property type="entry name" value="PAS"/>
    <property type="match status" value="1"/>
</dbReference>
<keyword evidence="10 18" id="KW-0812">Transmembrane</keyword>
<evidence type="ECO:0000256" key="17">
    <source>
        <dbReference type="ARBA" id="ARBA00025207"/>
    </source>
</evidence>
<dbReference type="Pfam" id="PF00989">
    <property type="entry name" value="PAS"/>
    <property type="match status" value="1"/>
</dbReference>
<keyword evidence="16 18" id="KW-0472">Membrane</keyword>
<keyword evidence="8" id="KW-0592">Phosphate transport</keyword>
<dbReference type="GO" id="GO:0005886">
    <property type="term" value="C:plasma membrane"/>
    <property type="evidence" value="ECO:0007669"/>
    <property type="project" value="UniProtKB-SubCell"/>
</dbReference>
<protein>
    <recommendedName>
        <fullName evidence="4">Phosphate regulon sensor protein PhoR</fullName>
        <ecNumber evidence="3">2.7.13.3</ecNumber>
    </recommendedName>
</protein>
<keyword evidence="21" id="KW-1185">Reference proteome</keyword>
<dbReference type="FunFam" id="3.30.565.10:FF:000032">
    <property type="entry name" value="Phosphate regulon sensor histidine kinase PhoR"/>
    <property type="match status" value="1"/>
</dbReference>
<keyword evidence="12" id="KW-0418">Kinase</keyword>
<dbReference type="InterPro" id="IPR005467">
    <property type="entry name" value="His_kinase_dom"/>
</dbReference>
<dbReference type="Gene3D" id="3.30.565.10">
    <property type="entry name" value="Histidine kinase-like ATPase, C-terminal domain"/>
    <property type="match status" value="1"/>
</dbReference>
<evidence type="ECO:0000256" key="11">
    <source>
        <dbReference type="ARBA" id="ARBA00022741"/>
    </source>
</evidence>
<dbReference type="GO" id="GO:0005524">
    <property type="term" value="F:ATP binding"/>
    <property type="evidence" value="ECO:0007669"/>
    <property type="project" value="UniProtKB-KW"/>
</dbReference>
<dbReference type="SMART" id="SM00091">
    <property type="entry name" value="PAS"/>
    <property type="match status" value="1"/>
</dbReference>
<dbReference type="InterPro" id="IPR003661">
    <property type="entry name" value="HisK_dim/P_dom"/>
</dbReference>
<feature type="domain" description="Histidine kinase" evidence="19">
    <location>
        <begin position="210"/>
        <end position="423"/>
    </location>
</feature>
<dbReference type="InterPro" id="IPR000014">
    <property type="entry name" value="PAS"/>
</dbReference>
<evidence type="ECO:0000256" key="4">
    <source>
        <dbReference type="ARBA" id="ARBA00019665"/>
    </source>
</evidence>
<dbReference type="GO" id="GO:0004721">
    <property type="term" value="F:phosphoprotein phosphatase activity"/>
    <property type="evidence" value="ECO:0007669"/>
    <property type="project" value="InterPro"/>
</dbReference>
<dbReference type="InterPro" id="IPR050351">
    <property type="entry name" value="BphY/WalK/GraS-like"/>
</dbReference>
<dbReference type="SUPFAM" id="SSF55874">
    <property type="entry name" value="ATPase domain of HSP90 chaperone/DNA topoisomerase II/histidine kinase"/>
    <property type="match status" value="1"/>
</dbReference>
<keyword evidence="5" id="KW-0813">Transport</keyword>
<dbReference type="EC" id="2.7.13.3" evidence="3"/>
<dbReference type="InterPro" id="IPR036097">
    <property type="entry name" value="HisK_dim/P_sf"/>
</dbReference>
<dbReference type="InterPro" id="IPR036890">
    <property type="entry name" value="HATPase_C_sf"/>
</dbReference>
<dbReference type="InterPro" id="IPR014310">
    <property type="entry name" value="Sig_transdc_His_kinase_PhoR"/>
</dbReference>
<keyword evidence="15" id="KW-0902">Two-component regulatory system</keyword>
<dbReference type="GO" id="GO:0016036">
    <property type="term" value="P:cellular response to phosphate starvation"/>
    <property type="evidence" value="ECO:0007669"/>
    <property type="project" value="TreeGrafter"/>
</dbReference>
<dbReference type="SUPFAM" id="SSF55785">
    <property type="entry name" value="PYP-like sensor domain (PAS domain)"/>
    <property type="match status" value="1"/>
</dbReference>